<dbReference type="Proteomes" id="UP001163105">
    <property type="component" value="Unassembled WGS sequence"/>
</dbReference>
<dbReference type="Pfam" id="PF06985">
    <property type="entry name" value="HET"/>
    <property type="match status" value="1"/>
</dbReference>
<dbReference type="PANTHER" id="PTHR33112">
    <property type="entry name" value="DOMAIN PROTEIN, PUTATIVE-RELATED"/>
    <property type="match status" value="1"/>
</dbReference>
<dbReference type="InterPro" id="IPR010730">
    <property type="entry name" value="HET"/>
</dbReference>
<evidence type="ECO:0000313" key="3">
    <source>
        <dbReference type="Proteomes" id="UP001163105"/>
    </source>
</evidence>
<name>A0AB34FZF5_9HYPO</name>
<dbReference type="PANTHER" id="PTHR33112:SF10">
    <property type="entry name" value="TOL"/>
    <property type="match status" value="1"/>
</dbReference>
<evidence type="ECO:0000259" key="1">
    <source>
        <dbReference type="Pfam" id="PF06985"/>
    </source>
</evidence>
<dbReference type="EMBL" id="JAQHRD010000002">
    <property type="protein sequence ID" value="KAJ6444515.1"/>
    <property type="molecule type" value="Genomic_DNA"/>
</dbReference>
<feature type="domain" description="Heterokaryon incompatibility" evidence="1">
    <location>
        <begin position="242"/>
        <end position="349"/>
    </location>
</feature>
<protein>
    <submittedName>
        <fullName evidence="2">Heterokaryon incompatibility protein</fullName>
    </submittedName>
</protein>
<evidence type="ECO:0000313" key="2">
    <source>
        <dbReference type="EMBL" id="KAJ6444515.1"/>
    </source>
</evidence>
<organism evidence="2 3">
    <name type="scientific">Purpureocillium lavendulum</name>
    <dbReference type="NCBI Taxonomy" id="1247861"/>
    <lineage>
        <taxon>Eukaryota</taxon>
        <taxon>Fungi</taxon>
        <taxon>Dikarya</taxon>
        <taxon>Ascomycota</taxon>
        <taxon>Pezizomycotina</taxon>
        <taxon>Sordariomycetes</taxon>
        <taxon>Hypocreomycetidae</taxon>
        <taxon>Hypocreales</taxon>
        <taxon>Ophiocordycipitaceae</taxon>
        <taxon>Purpureocillium</taxon>
    </lineage>
</organism>
<proteinExistence type="predicted"/>
<accession>A0AB34FZF5</accession>
<sequence length="735" mass="82770">MALCERCVDLTVYDFYDRPIVFHPDLATLKSKADEGCPFCSLCWSSLLRTANRSLLDKLLRGESAWDAGERWTPTIWLMGAHFHTNGSAGAHIEVCVGKPIQVFGQQEEESNMFGSVSARLEVYEYVQRLRRCSLPVFCFTPIHTMNCRGGEDANEQDAPRRLPGSPSTYRLLGRRSTTTRNPELRNHIIQQWLDNCRKNHPLCQADIKSATMPTRVIDVGTRDDRSQLRLVSTEHMPCEPYIALSYCWGVTADDILTLTAKTFASMRQGIRESDLAQTHRETVVLARALGIRYIWVDALCIIQGDEADWARESKTMAQVYGNATLTVVAGRSADARNGYIDNTLDASTDRAPPPCQLPVGAPPSDGGFNGGFVMISLPRSTDLGPVLARAWCCQERVCCRRAVMFGTEQLIFECETERAYENGLVKRPPAPRFFFDHLSQLPERSDRRNGKDATLRKWYDFLYTYTACHLSDPRDIFAAVGAIAQQAAGKLESRYLAGIWECDIVRGLLWKPCYHLEASANSKIPTTRPKPTRLTGATQGPIVRAPSWSWAAVQGPVSQESGTPPNLARFKDPAYMRVRPARRSPSRWTREEHDERCGPDRLRVPAMELRVTGRLAPAWAVTHGKLSSVSDYVAQAYTGRHRMPRVAVEGVLLVSGEAARTEESWEHVTAIGFFDVREERDKVKGVIYCLLLVQNKGLMLEKSEDGTKFSRLGWFYLENEAWFSDYDETEVYLC</sequence>
<reference evidence="2" key="1">
    <citation type="submission" date="2023-01" db="EMBL/GenBank/DDBJ databases">
        <title>The growth and conidiation of Purpureocillium lavendulum are regulated by nitrogen source and histone H3K14 acetylation.</title>
        <authorList>
            <person name="Tang P."/>
            <person name="Han J."/>
            <person name="Zhang C."/>
            <person name="Tang P."/>
            <person name="Qi F."/>
            <person name="Zhang K."/>
            <person name="Liang L."/>
        </authorList>
    </citation>
    <scope>NUCLEOTIDE SEQUENCE</scope>
    <source>
        <strain evidence="2">YMF1.00683</strain>
    </source>
</reference>
<keyword evidence="3" id="KW-1185">Reference proteome</keyword>
<comment type="caution">
    <text evidence="2">The sequence shown here is derived from an EMBL/GenBank/DDBJ whole genome shotgun (WGS) entry which is preliminary data.</text>
</comment>
<dbReference type="AlphaFoldDB" id="A0AB34FZF5"/>
<gene>
    <name evidence="2" type="ORF">O9K51_02909</name>
</gene>